<evidence type="ECO:0000313" key="2">
    <source>
        <dbReference type="EMBL" id="TFB21447.1"/>
    </source>
</evidence>
<dbReference type="Proteomes" id="UP000297975">
    <property type="component" value="Unassembled WGS sequence"/>
</dbReference>
<protein>
    <submittedName>
        <fullName evidence="2">Uncharacterized protein</fullName>
    </submittedName>
</protein>
<dbReference type="OrthoDB" id="2811306at2"/>
<keyword evidence="3" id="KW-1185">Reference proteome</keyword>
<evidence type="ECO:0000256" key="1">
    <source>
        <dbReference type="SAM" id="Phobius"/>
    </source>
</evidence>
<keyword evidence="1" id="KW-0812">Transmembrane</keyword>
<sequence>MGKGETTNMKHIHEVMNFLNENNGAITVLINIILVSITGVYVYLTGSLSRTSNKTIEHSYNEYKDKKNKEETVKKNLIYLINSEIYMNSFIYVFSQYYLLNGKQVNLKEKLRHYFNSGGVSIDRTSRGHIVVHTGLDTWKEINAQCAQYFSNTLMQELTGYYAGVEHSKIYSVNGMSNESFIEFCRGQLISTYKCLELLKEEEPGLRIDEGYNIDGKILSVNKEAGTLFEMDKHLEQVGSK</sequence>
<keyword evidence="1" id="KW-1133">Transmembrane helix</keyword>
<feature type="transmembrane region" description="Helical" evidence="1">
    <location>
        <begin position="77"/>
        <end position="100"/>
    </location>
</feature>
<feature type="transmembrane region" description="Helical" evidence="1">
    <location>
        <begin position="24"/>
        <end position="44"/>
    </location>
</feature>
<proteinExistence type="predicted"/>
<organism evidence="2 3">
    <name type="scientific">Filobacillus milosensis</name>
    <dbReference type="NCBI Taxonomy" id="94137"/>
    <lineage>
        <taxon>Bacteria</taxon>
        <taxon>Bacillati</taxon>
        <taxon>Bacillota</taxon>
        <taxon>Bacilli</taxon>
        <taxon>Bacillales</taxon>
        <taxon>Bacillaceae</taxon>
        <taxon>Filobacillus</taxon>
    </lineage>
</organism>
<dbReference type="EMBL" id="SOPW01000008">
    <property type="protein sequence ID" value="TFB21447.1"/>
    <property type="molecule type" value="Genomic_DNA"/>
</dbReference>
<evidence type="ECO:0000313" key="3">
    <source>
        <dbReference type="Proteomes" id="UP000297975"/>
    </source>
</evidence>
<reference evidence="2 3" key="1">
    <citation type="submission" date="2019-03" db="EMBL/GenBank/DDBJ databases">
        <authorList>
            <person name="He R.-H."/>
        </authorList>
    </citation>
    <scope>NUCLEOTIDE SEQUENCE [LARGE SCALE GENOMIC DNA]</scope>
    <source>
        <strain evidence="3">SH 714</strain>
    </source>
</reference>
<keyword evidence="1" id="KW-0472">Membrane</keyword>
<name>A0A4Y8IP89_9BACI</name>
<gene>
    <name evidence="2" type="ORF">E3U55_09045</name>
</gene>
<comment type="caution">
    <text evidence="2">The sequence shown here is derived from an EMBL/GenBank/DDBJ whole genome shotgun (WGS) entry which is preliminary data.</text>
</comment>
<accession>A0A4Y8IP89</accession>
<dbReference type="AlphaFoldDB" id="A0A4Y8IP89"/>